<evidence type="ECO:0000313" key="9">
    <source>
        <dbReference type="Proteomes" id="UP000241193"/>
    </source>
</evidence>
<dbReference type="Pfam" id="PF12974">
    <property type="entry name" value="Phosphonate-bd"/>
    <property type="match status" value="1"/>
</dbReference>
<keyword evidence="9" id="KW-1185">Reference proteome</keyword>
<dbReference type="Gene3D" id="3.30.565.10">
    <property type="entry name" value="Histidine kinase-like ATPase, C-terminal domain"/>
    <property type="match status" value="1"/>
</dbReference>
<dbReference type="InterPro" id="IPR052162">
    <property type="entry name" value="Sensor_kinase/Photoreceptor"/>
</dbReference>
<dbReference type="Gene3D" id="3.40.190.10">
    <property type="entry name" value="Periplasmic binding protein-like II"/>
    <property type="match status" value="2"/>
</dbReference>
<dbReference type="InterPro" id="IPR035965">
    <property type="entry name" value="PAS-like_dom_sf"/>
</dbReference>
<dbReference type="SUPFAM" id="SSF55874">
    <property type="entry name" value="ATPase domain of HSP90 chaperone/DNA topoisomerase II/histidine kinase"/>
    <property type="match status" value="1"/>
</dbReference>
<dbReference type="CDD" id="cd00082">
    <property type="entry name" value="HisKA"/>
    <property type="match status" value="1"/>
</dbReference>
<dbReference type="InterPro" id="IPR036890">
    <property type="entry name" value="HATPase_C_sf"/>
</dbReference>
<dbReference type="RefSeq" id="WP_107492830.1">
    <property type="nucleotide sequence ID" value="NZ_PZKC01000004.1"/>
</dbReference>
<dbReference type="InterPro" id="IPR036097">
    <property type="entry name" value="HisK_dim/P_sf"/>
</dbReference>
<dbReference type="SMART" id="SM00091">
    <property type="entry name" value="PAS"/>
    <property type="match status" value="2"/>
</dbReference>
<dbReference type="GO" id="GO:0000155">
    <property type="term" value="F:phosphorelay sensor kinase activity"/>
    <property type="evidence" value="ECO:0007669"/>
    <property type="project" value="InterPro"/>
</dbReference>
<evidence type="ECO:0000256" key="3">
    <source>
        <dbReference type="ARBA" id="ARBA00022553"/>
    </source>
</evidence>
<keyword evidence="4" id="KW-0808">Transferase</keyword>
<protein>
    <recommendedName>
        <fullName evidence="2">histidine kinase</fullName>
        <ecNumber evidence="2">2.7.13.3</ecNumber>
    </recommendedName>
</protein>
<evidence type="ECO:0000259" key="7">
    <source>
        <dbReference type="PROSITE" id="PS50112"/>
    </source>
</evidence>
<dbReference type="SUPFAM" id="SSF53850">
    <property type="entry name" value="Periplasmic binding protein-like II"/>
    <property type="match status" value="1"/>
</dbReference>
<dbReference type="PANTHER" id="PTHR43304">
    <property type="entry name" value="PHYTOCHROME-LIKE PROTEIN CPH1"/>
    <property type="match status" value="1"/>
</dbReference>
<dbReference type="InterPro" id="IPR013655">
    <property type="entry name" value="PAS_fold_3"/>
</dbReference>
<dbReference type="Gene3D" id="3.30.450.20">
    <property type="entry name" value="PAS domain"/>
    <property type="match status" value="2"/>
</dbReference>
<gene>
    <name evidence="8" type="ORF">C8261_06400</name>
</gene>
<accession>A0A2T4IGY7</accession>
<evidence type="ECO:0000259" key="6">
    <source>
        <dbReference type="PROSITE" id="PS50109"/>
    </source>
</evidence>
<dbReference type="AlphaFoldDB" id="A0A2T4IGY7"/>
<comment type="caution">
    <text evidence="8">The sequence shown here is derived from an EMBL/GenBank/DDBJ whole genome shotgun (WGS) entry which is preliminary data.</text>
</comment>
<dbReference type="OrthoDB" id="8552871at2"/>
<evidence type="ECO:0000256" key="2">
    <source>
        <dbReference type="ARBA" id="ARBA00012438"/>
    </source>
</evidence>
<dbReference type="InterPro" id="IPR003661">
    <property type="entry name" value="HisK_dim/P_dom"/>
</dbReference>
<dbReference type="InterPro" id="IPR003594">
    <property type="entry name" value="HATPase_dom"/>
</dbReference>
<dbReference type="EMBL" id="PZKC01000004">
    <property type="protein sequence ID" value="PTD97021.1"/>
    <property type="molecule type" value="Genomic_DNA"/>
</dbReference>
<dbReference type="Proteomes" id="UP000241193">
    <property type="component" value="Unassembled WGS sequence"/>
</dbReference>
<evidence type="ECO:0000313" key="8">
    <source>
        <dbReference type="EMBL" id="PTD97021.1"/>
    </source>
</evidence>
<dbReference type="EC" id="2.7.13.3" evidence="2"/>
<comment type="catalytic activity">
    <reaction evidence="1">
        <text>ATP + protein L-histidine = ADP + protein N-phospho-L-histidine.</text>
        <dbReference type="EC" id="2.7.13.3"/>
    </reaction>
</comment>
<dbReference type="SMART" id="SM00387">
    <property type="entry name" value="HATPase_c"/>
    <property type="match status" value="1"/>
</dbReference>
<dbReference type="SUPFAM" id="SSF47384">
    <property type="entry name" value="Homodimeric domain of signal transducing histidine kinase"/>
    <property type="match status" value="1"/>
</dbReference>
<reference evidence="8 9" key="1">
    <citation type="submission" date="2018-03" db="EMBL/GenBank/DDBJ databases">
        <authorList>
            <person name="Keele B.F."/>
        </authorList>
    </citation>
    <scope>NUCLEOTIDE SEQUENCE [LARGE SCALE GENOMIC DNA]</scope>
    <source>
        <strain evidence="8 9">D20</strain>
    </source>
</reference>
<dbReference type="CDD" id="cd00130">
    <property type="entry name" value="PAS"/>
    <property type="match status" value="1"/>
</dbReference>
<dbReference type="InterPro" id="IPR004358">
    <property type="entry name" value="Sig_transdc_His_kin-like_C"/>
</dbReference>
<dbReference type="PROSITE" id="PS50109">
    <property type="entry name" value="HIS_KIN"/>
    <property type="match status" value="1"/>
</dbReference>
<dbReference type="Pfam" id="PF08448">
    <property type="entry name" value="PAS_4"/>
    <property type="match status" value="1"/>
</dbReference>
<dbReference type="NCBIfam" id="TIGR00229">
    <property type="entry name" value="sensory_box"/>
    <property type="match status" value="1"/>
</dbReference>
<dbReference type="InterPro" id="IPR013656">
    <property type="entry name" value="PAS_4"/>
</dbReference>
<dbReference type="Pfam" id="PF00512">
    <property type="entry name" value="HisKA"/>
    <property type="match status" value="1"/>
</dbReference>
<evidence type="ECO:0000256" key="1">
    <source>
        <dbReference type="ARBA" id="ARBA00000085"/>
    </source>
</evidence>
<dbReference type="PRINTS" id="PR00344">
    <property type="entry name" value="BCTRLSENSOR"/>
</dbReference>
<dbReference type="InterPro" id="IPR000014">
    <property type="entry name" value="PAS"/>
</dbReference>
<name>A0A2T4IGY7_9RHOO</name>
<organism evidence="8 9">
    <name type="scientific">Pseudothauera lacus</name>
    <dbReference type="NCBI Taxonomy" id="2136175"/>
    <lineage>
        <taxon>Bacteria</taxon>
        <taxon>Pseudomonadati</taxon>
        <taxon>Pseudomonadota</taxon>
        <taxon>Betaproteobacteria</taxon>
        <taxon>Rhodocyclales</taxon>
        <taxon>Zoogloeaceae</taxon>
        <taxon>Pseudothauera</taxon>
    </lineage>
</organism>
<dbReference type="Gene3D" id="1.10.287.130">
    <property type="match status" value="1"/>
</dbReference>
<dbReference type="InterPro" id="IPR005467">
    <property type="entry name" value="His_kinase_dom"/>
</dbReference>
<evidence type="ECO:0000256" key="4">
    <source>
        <dbReference type="ARBA" id="ARBA00022679"/>
    </source>
</evidence>
<feature type="domain" description="PAS" evidence="7">
    <location>
        <begin position="506"/>
        <end position="559"/>
    </location>
</feature>
<dbReference type="Pfam" id="PF02518">
    <property type="entry name" value="HATPase_c"/>
    <property type="match status" value="1"/>
</dbReference>
<dbReference type="Pfam" id="PF08447">
    <property type="entry name" value="PAS_3"/>
    <property type="match status" value="1"/>
</dbReference>
<reference evidence="8 9" key="2">
    <citation type="submission" date="2018-04" db="EMBL/GenBank/DDBJ databases">
        <title>Thauera lacus sp. nov., isolated from an saline lake in Inner Mongolia, China.</title>
        <authorList>
            <person name="Liang Q.-Y."/>
        </authorList>
    </citation>
    <scope>NUCLEOTIDE SEQUENCE [LARGE SCALE GENOMIC DNA]</scope>
    <source>
        <strain evidence="8 9">D20</strain>
    </source>
</reference>
<dbReference type="SMART" id="SM00388">
    <property type="entry name" value="HisKA"/>
    <property type="match status" value="1"/>
</dbReference>
<feature type="domain" description="Histidine kinase" evidence="6">
    <location>
        <begin position="633"/>
        <end position="849"/>
    </location>
</feature>
<keyword evidence="5" id="KW-0418">Kinase</keyword>
<proteinExistence type="predicted"/>
<evidence type="ECO:0000256" key="5">
    <source>
        <dbReference type="ARBA" id="ARBA00022777"/>
    </source>
</evidence>
<dbReference type="PANTHER" id="PTHR43304:SF1">
    <property type="entry name" value="PAC DOMAIN-CONTAINING PROTEIN"/>
    <property type="match status" value="1"/>
</dbReference>
<dbReference type="PROSITE" id="PS50112">
    <property type="entry name" value="PAS"/>
    <property type="match status" value="1"/>
</dbReference>
<keyword evidence="3" id="KW-0597">Phosphoprotein</keyword>
<dbReference type="SUPFAM" id="SSF55785">
    <property type="entry name" value="PYP-like sensor domain (PAS domain)"/>
    <property type="match status" value="2"/>
</dbReference>
<sequence length="854" mass="93065">MTARSAESDEYPPCGASSALLAAFLRALATLCILISALPAHTAHSIVIGVLAHRPAHEVAQRWHPLAAYLQEELGKGITVRVIALPYDELEAALARQQIDFALTNPSHFIALRNRNPLSGALVTLVPRAQGSGALNSFGGVIIVHPQREDLRTLGDLVDVHIAAVGPFSLGGYQAQAARMVDSGLPLPAAGRLSFVGTPHDRVVDAVLGGHADAGFVRSGVIEGMIAEGRLSAGAVRVLAAETLPGYPHQLSTRLYPEWPLFAAPHVNPDTARRVAAALLLLDADSPVAQALDIHGFSAAADYEAVERLLRSLRLPPFDGAPQFTWHDVWQRYLPWLLAFALSLALLSAAGFRTALLKRRHEQTQRHLAATLNAIPDLLFEVDGDERFIGVHTADPGQLYAPAERFLGCTVAETLPAEVAAVARQAIQEARLRGRSQGHRYALSTANGLRHFELCVARKEGSASTSPSFVCIARDISEAHQTTEALRRERDLFSTGPVVVLNWAPDLSGRVLAVSSNVGAVLGYSAAELCAANVRYTDLIHPDDVIAVTQELQACMNAGPDHFEQSYRLRTGSGEYRWFHDATRISRNRDGAVDAIRGYLFDQTWLKTLELERDAQAAALAKSNAELEQFAYVASHDLRQPLRMITSYAQLLEQELGTTLSGDTRRMLDFVAEGATRMDEMLVSLLEYSRVGRSGAPLSDFPVREALEEAIRFLEPAIAESAAAVEISGEWPHLHACRNELVRLFQNLLGNAIKYRRAGEAPEVHIDASAHPQGWLFSVSDNGIGIEPAQRERLFRVFQRLHTRTEYEGNGIGLAISRKIVERHGGRIWIEAGPGGRGSRFLFILAPRANPTPN</sequence>